<organism evidence="2 3">
    <name type="scientific">Arthrobotrys musiformis</name>
    <dbReference type="NCBI Taxonomy" id="47236"/>
    <lineage>
        <taxon>Eukaryota</taxon>
        <taxon>Fungi</taxon>
        <taxon>Dikarya</taxon>
        <taxon>Ascomycota</taxon>
        <taxon>Pezizomycotina</taxon>
        <taxon>Orbiliomycetes</taxon>
        <taxon>Orbiliales</taxon>
        <taxon>Orbiliaceae</taxon>
        <taxon>Arthrobotrys</taxon>
    </lineage>
</organism>
<comment type="caution">
    <text evidence="2">The sequence shown here is derived from an EMBL/GenBank/DDBJ whole genome shotgun (WGS) entry which is preliminary data.</text>
</comment>
<protein>
    <submittedName>
        <fullName evidence="2">Uncharacterized protein</fullName>
    </submittedName>
</protein>
<proteinExistence type="predicted"/>
<dbReference type="EMBL" id="JAVHJL010000013">
    <property type="protein sequence ID" value="KAK6495048.1"/>
    <property type="molecule type" value="Genomic_DNA"/>
</dbReference>
<dbReference type="AlphaFoldDB" id="A0AAV9VR19"/>
<dbReference type="Proteomes" id="UP001370758">
    <property type="component" value="Unassembled WGS sequence"/>
</dbReference>
<feature type="region of interest" description="Disordered" evidence="1">
    <location>
        <begin position="1"/>
        <end position="36"/>
    </location>
</feature>
<evidence type="ECO:0000256" key="1">
    <source>
        <dbReference type="SAM" id="MobiDB-lite"/>
    </source>
</evidence>
<evidence type="ECO:0000313" key="2">
    <source>
        <dbReference type="EMBL" id="KAK6495048.1"/>
    </source>
</evidence>
<name>A0AAV9VR19_9PEZI</name>
<keyword evidence="3" id="KW-1185">Reference proteome</keyword>
<sequence length="205" mass="23005">MSYWDTILADSSVMGDESPSSSSKPTGPASSRPVQNNLPVLAPNISSISAAQPPIAGVYKKGGYKKLEEIREALGIPAEGLSGAEIMQNYPDWQIDSQTPSPDEVWEAILEAVRESFEEYTAGVWKNGMFLKWKFNRRQDRLRFQCVALQDGICATIISKLVSQGYNESASRLRRCERNWAIRDLVERCVLNARRAFRQRQESSS</sequence>
<evidence type="ECO:0000313" key="3">
    <source>
        <dbReference type="Proteomes" id="UP001370758"/>
    </source>
</evidence>
<reference evidence="2 3" key="1">
    <citation type="submission" date="2023-08" db="EMBL/GenBank/DDBJ databases">
        <authorList>
            <person name="Palmer J.M."/>
        </authorList>
    </citation>
    <scope>NUCLEOTIDE SEQUENCE [LARGE SCALE GENOMIC DNA]</scope>
    <source>
        <strain evidence="2 3">TWF481</strain>
    </source>
</reference>
<gene>
    <name evidence="2" type="ORF">TWF481_003075</name>
</gene>
<accession>A0AAV9VR19</accession>
<feature type="compositionally biased region" description="Low complexity" evidence="1">
    <location>
        <begin position="18"/>
        <end position="31"/>
    </location>
</feature>